<feature type="domain" description="C2H2-type" evidence="12">
    <location>
        <begin position="373"/>
        <end position="400"/>
    </location>
</feature>
<dbReference type="PANTHER" id="PTHR24399:SF73">
    <property type="entry name" value="ZINC FINGER PROTEIN 572"/>
    <property type="match status" value="1"/>
</dbReference>
<protein>
    <recommendedName>
        <fullName evidence="12">C2H2-type domain-containing protein</fullName>
    </recommendedName>
</protein>
<feature type="compositionally biased region" description="Low complexity" evidence="11">
    <location>
        <begin position="767"/>
        <end position="784"/>
    </location>
</feature>
<dbReference type="PROSITE" id="PS00028">
    <property type="entry name" value="ZINC_FINGER_C2H2_1"/>
    <property type="match status" value="17"/>
</dbReference>
<evidence type="ECO:0000256" key="9">
    <source>
        <dbReference type="ARBA" id="ARBA00023242"/>
    </source>
</evidence>
<dbReference type="SMART" id="SM00355">
    <property type="entry name" value="ZnF_C2H2"/>
    <property type="match status" value="22"/>
</dbReference>
<dbReference type="PANTHER" id="PTHR24399">
    <property type="entry name" value="ZINC FINGER AND BTB DOMAIN-CONTAINING"/>
    <property type="match status" value="1"/>
</dbReference>
<evidence type="ECO:0000256" key="7">
    <source>
        <dbReference type="ARBA" id="ARBA00023125"/>
    </source>
</evidence>
<feature type="domain" description="C2H2-type" evidence="12">
    <location>
        <begin position="716"/>
        <end position="743"/>
    </location>
</feature>
<evidence type="ECO:0000256" key="8">
    <source>
        <dbReference type="ARBA" id="ARBA00023163"/>
    </source>
</evidence>
<evidence type="ECO:0000256" key="5">
    <source>
        <dbReference type="ARBA" id="ARBA00022833"/>
    </source>
</evidence>
<keyword evidence="2" id="KW-0479">Metal-binding</keyword>
<dbReference type="Pfam" id="PF00096">
    <property type="entry name" value="zf-C2H2"/>
    <property type="match status" value="9"/>
</dbReference>
<dbReference type="SUPFAM" id="SSF57667">
    <property type="entry name" value="beta-beta-alpha zinc fingers"/>
    <property type="match status" value="10"/>
</dbReference>
<feature type="domain" description="C2H2-type" evidence="12">
    <location>
        <begin position="203"/>
        <end position="230"/>
    </location>
</feature>
<dbReference type="Proteomes" id="UP000005226">
    <property type="component" value="Chromosome 7"/>
</dbReference>
<dbReference type="GeneTree" id="ENSGT00940000164700"/>
<dbReference type="Gene3D" id="3.30.160.60">
    <property type="entry name" value="Classic Zinc Finger"/>
    <property type="match status" value="12"/>
</dbReference>
<feature type="domain" description="C2H2-type" evidence="12">
    <location>
        <begin position="48"/>
        <end position="66"/>
    </location>
</feature>
<dbReference type="GO" id="GO:0001227">
    <property type="term" value="F:DNA-binding transcription repressor activity, RNA polymerase II-specific"/>
    <property type="evidence" value="ECO:0007669"/>
    <property type="project" value="TreeGrafter"/>
</dbReference>
<proteinExistence type="predicted"/>
<feature type="domain" description="C2H2-type" evidence="12">
    <location>
        <begin position="481"/>
        <end position="508"/>
    </location>
</feature>
<reference evidence="13" key="2">
    <citation type="submission" date="2025-08" db="UniProtKB">
        <authorList>
            <consortium name="Ensembl"/>
        </authorList>
    </citation>
    <scope>IDENTIFICATION</scope>
</reference>
<comment type="subcellular location">
    <subcellularLocation>
        <location evidence="1">Nucleus</location>
    </subcellularLocation>
</comment>
<dbReference type="GO" id="GO:0000978">
    <property type="term" value="F:RNA polymerase II cis-regulatory region sequence-specific DNA binding"/>
    <property type="evidence" value="ECO:0007669"/>
    <property type="project" value="TreeGrafter"/>
</dbReference>
<feature type="domain" description="C2H2-type" evidence="12">
    <location>
        <begin position="663"/>
        <end position="685"/>
    </location>
</feature>
<dbReference type="GO" id="GO:0005654">
    <property type="term" value="C:nucleoplasm"/>
    <property type="evidence" value="ECO:0007669"/>
    <property type="project" value="TreeGrafter"/>
</dbReference>
<evidence type="ECO:0000313" key="13">
    <source>
        <dbReference type="Ensembl" id="ENSTRUP00000073749.1"/>
    </source>
</evidence>
<keyword evidence="6" id="KW-0805">Transcription regulation</keyword>
<keyword evidence="4 10" id="KW-0863">Zinc-finger</keyword>
<dbReference type="InterPro" id="IPR036236">
    <property type="entry name" value="Znf_C2H2_sf"/>
</dbReference>
<evidence type="ECO:0000256" key="3">
    <source>
        <dbReference type="ARBA" id="ARBA00022737"/>
    </source>
</evidence>
<feature type="domain" description="C2H2-type" evidence="12">
    <location>
        <begin position="923"/>
        <end position="950"/>
    </location>
</feature>
<sequence length="1018" mass="115930">KSEKDYISVAQPHFDKNSKYLCSYCPRVFTNNSQLRVHTYLHTGERPYSCNYCGDKFIRRDYLQRHFLKCTKKEQHNKVPCDTCNGFFTSDQLETHKISCISNPTPKSSAVSLQPSPGSPPKGFPCAYCSFRFLLFSQLQEHYIAAHKVETMDPTVVAAPLQHHLSKMMKIKEEPLEDSYNKPLSDPPHIGSKVEKRKDLTPLSCPECNMKFINRAGLSGHLRVHKKEVPFRLLYLHQRKCKSETNSQDKTAWQMETPLKAHIDFALNDSPTHFKDDSNSSGSWQNISGPDSLEGNKSQSNPGIEKKAVQYQCSECEKTFTDGLMLISHLEDHGREEQAKRHNTCHKCKRVFASSAYLEKHMKMHEEMKDDSISCPECPKQFSTLSELEEHKPCHDPSRSFACKLCHLRFRTKISLCDHLESHVSGFKCPVCFQCFATATELICHFPAHSECSLDSSVPKNKPRTVGQLPNDNHLISAAKYECSECGHSFLGTDAFRQHSCSHQKSTANSSPLAKTPKVTRCHPPGEEEEVDVTGEDFYHCPICSMQFSSKSSLLDHQNKKHSLGKTFKCKICGKFFSLRRYLRKHELRHEQAKTKNTNKPADKFKCTQCSAEFSTSSELSLHKRFHAEKEVGKHRCDMCYKSFSQLSLLWQHQESHVGQIVYECNECDKAFAFPHLLEEHQHRHLRLCGFWPRGVVTLSGGQGAPLSNRNPKPTFSCYVCGRNFNRKDNMMTHRARCQLKHSVTNVDATTQPVTCESHPLLIRFQQQPQQQPPQSAHQPPQDQTSKAELPSNPVKKQQRAACTRCGNTFATRCSLRRHLSWNRCKGLRMTNPSTNPPKTYHCSHCNSNFPNATSLLFHQRSGKNTYTCGKCGQSFMTKSSLICHHNTHVVDRVSGCIGCGLLLSSKKLFIIHQRIHTGERPFKCLECGKGFSKNSNLNLHLKTHRKNDAQETCAVCDITIPCAEYSSHMKLHAPDHQILWSPPVLKAAQQNTTTQPFRKKSRKWEITHLCGVSNRVK</sequence>
<reference evidence="13" key="3">
    <citation type="submission" date="2025-09" db="UniProtKB">
        <authorList>
            <consortium name="Ensembl"/>
        </authorList>
    </citation>
    <scope>IDENTIFICATION</scope>
</reference>
<feature type="region of interest" description="Disordered" evidence="11">
    <location>
        <begin position="767"/>
        <end position="796"/>
    </location>
</feature>
<reference evidence="13 14" key="1">
    <citation type="journal article" date="2011" name="Genome Biol. Evol.">
        <title>Integration of the genetic map and genome assembly of fugu facilitates insights into distinct features of genome evolution in teleosts and mammals.</title>
        <authorList>
            <person name="Kai W."/>
            <person name="Kikuchi K."/>
            <person name="Tohari S."/>
            <person name="Chew A.K."/>
            <person name="Tay A."/>
            <person name="Fujiwara A."/>
            <person name="Hosoya S."/>
            <person name="Suetake H."/>
            <person name="Naruse K."/>
            <person name="Brenner S."/>
            <person name="Suzuki Y."/>
            <person name="Venkatesh B."/>
        </authorList>
    </citation>
    <scope>NUCLEOTIDE SEQUENCE [LARGE SCALE GENOMIC DNA]</scope>
</reference>
<feature type="domain" description="C2H2-type" evidence="12">
    <location>
        <begin position="895"/>
        <end position="922"/>
    </location>
</feature>
<dbReference type="AlphaFoldDB" id="A0A674NJH3"/>
<dbReference type="Ensembl" id="ENSTRUT00000068227.1">
    <property type="protein sequence ID" value="ENSTRUP00000073749.1"/>
    <property type="gene ID" value="ENSTRUG00000024987.2"/>
</dbReference>
<evidence type="ECO:0000256" key="10">
    <source>
        <dbReference type="PROSITE-ProRule" id="PRU00042"/>
    </source>
</evidence>
<feature type="domain" description="C2H2-type" evidence="12">
    <location>
        <begin position="311"/>
        <end position="338"/>
    </location>
</feature>
<evidence type="ECO:0000256" key="1">
    <source>
        <dbReference type="ARBA" id="ARBA00004123"/>
    </source>
</evidence>
<evidence type="ECO:0000256" key="4">
    <source>
        <dbReference type="ARBA" id="ARBA00022771"/>
    </source>
</evidence>
<feature type="domain" description="C2H2-type" evidence="12">
    <location>
        <begin position="539"/>
        <end position="567"/>
    </location>
</feature>
<feature type="domain" description="C2H2-type" evidence="12">
    <location>
        <begin position="20"/>
        <end position="47"/>
    </location>
</feature>
<accession>A0A674NJH3</accession>
<keyword evidence="5" id="KW-0862">Zinc</keyword>
<feature type="domain" description="C2H2-type" evidence="12">
    <location>
        <begin position="605"/>
        <end position="632"/>
    </location>
</feature>
<dbReference type="InterPro" id="IPR013087">
    <property type="entry name" value="Znf_C2H2_type"/>
</dbReference>
<dbReference type="FunFam" id="3.30.160.60:FF:000100">
    <property type="entry name" value="Zinc finger 45-like"/>
    <property type="match status" value="1"/>
</dbReference>
<keyword evidence="9" id="KW-0539">Nucleus</keyword>
<evidence type="ECO:0000259" key="12">
    <source>
        <dbReference type="PROSITE" id="PS50157"/>
    </source>
</evidence>
<keyword evidence="14" id="KW-1185">Reference proteome</keyword>
<name>A0A674NJH3_TAKRU</name>
<organism evidence="13 14">
    <name type="scientific">Takifugu rubripes</name>
    <name type="common">Japanese pufferfish</name>
    <name type="synonym">Fugu rubripes</name>
    <dbReference type="NCBI Taxonomy" id="31033"/>
    <lineage>
        <taxon>Eukaryota</taxon>
        <taxon>Metazoa</taxon>
        <taxon>Chordata</taxon>
        <taxon>Craniata</taxon>
        <taxon>Vertebrata</taxon>
        <taxon>Euteleostomi</taxon>
        <taxon>Actinopterygii</taxon>
        <taxon>Neopterygii</taxon>
        <taxon>Teleostei</taxon>
        <taxon>Neoteleostei</taxon>
        <taxon>Acanthomorphata</taxon>
        <taxon>Eupercaria</taxon>
        <taxon>Tetraodontiformes</taxon>
        <taxon>Tetradontoidea</taxon>
        <taxon>Tetraodontidae</taxon>
        <taxon>Takifugu</taxon>
    </lineage>
</organism>
<keyword evidence="3" id="KW-0677">Repeat</keyword>
<keyword evidence="7" id="KW-0238">DNA-binding</keyword>
<evidence type="ECO:0000256" key="6">
    <source>
        <dbReference type="ARBA" id="ARBA00023015"/>
    </source>
</evidence>
<feature type="region of interest" description="Disordered" evidence="11">
    <location>
        <begin position="270"/>
        <end position="301"/>
    </location>
</feature>
<dbReference type="GO" id="GO:0008270">
    <property type="term" value="F:zinc ion binding"/>
    <property type="evidence" value="ECO:0007669"/>
    <property type="project" value="UniProtKB-KW"/>
</dbReference>
<evidence type="ECO:0000256" key="2">
    <source>
        <dbReference type="ARBA" id="ARBA00022723"/>
    </source>
</evidence>
<feature type="domain" description="C2H2-type" evidence="12">
    <location>
        <begin position="867"/>
        <end position="894"/>
    </location>
</feature>
<feature type="domain" description="C2H2-type" evidence="12">
    <location>
        <begin position="635"/>
        <end position="660"/>
    </location>
</feature>
<feature type="compositionally biased region" description="Polar residues" evidence="11">
    <location>
        <begin position="279"/>
        <end position="301"/>
    </location>
</feature>
<dbReference type="FunFam" id="3.30.160.60:FF:002343">
    <property type="entry name" value="Zinc finger protein 33A"/>
    <property type="match status" value="1"/>
</dbReference>
<feature type="domain" description="C2H2-type" evidence="12">
    <location>
        <begin position="427"/>
        <end position="450"/>
    </location>
</feature>
<feature type="domain" description="C2H2-type" evidence="12">
    <location>
        <begin position="568"/>
        <end position="595"/>
    </location>
</feature>
<evidence type="ECO:0000256" key="11">
    <source>
        <dbReference type="SAM" id="MobiDB-lite"/>
    </source>
</evidence>
<keyword evidence="8" id="KW-0804">Transcription</keyword>
<dbReference type="PROSITE" id="PS50157">
    <property type="entry name" value="ZINC_FINGER_C2H2_2"/>
    <property type="match status" value="18"/>
</dbReference>
<feature type="region of interest" description="Disordered" evidence="11">
    <location>
        <begin position="507"/>
        <end position="526"/>
    </location>
</feature>
<feature type="domain" description="C2H2-type" evidence="12">
    <location>
        <begin position="343"/>
        <end position="370"/>
    </location>
</feature>
<evidence type="ECO:0000313" key="14">
    <source>
        <dbReference type="Proteomes" id="UP000005226"/>
    </source>
</evidence>
<feature type="domain" description="C2H2-type" evidence="12">
    <location>
        <begin position="841"/>
        <end position="868"/>
    </location>
</feature>